<keyword evidence="11" id="KW-0325">Glycoprotein</keyword>
<dbReference type="InterPro" id="IPR020894">
    <property type="entry name" value="Cadherin_CS"/>
</dbReference>
<keyword evidence="10" id="KW-0472">Membrane</keyword>
<evidence type="ECO:0000256" key="7">
    <source>
        <dbReference type="ARBA" id="ARBA00022837"/>
    </source>
</evidence>
<dbReference type="Ensembl" id="ENSSRHT00000070905.1">
    <property type="protein sequence ID" value="ENSSRHP00000069018.1"/>
    <property type="gene ID" value="ENSSRHG00000034341.1"/>
</dbReference>
<feature type="domain" description="Cadherin" evidence="13">
    <location>
        <begin position="9"/>
        <end position="115"/>
    </location>
</feature>
<comment type="subcellular location">
    <subcellularLocation>
        <location evidence="2">Cell membrane</location>
        <topology evidence="2">Single-pass type I membrane protein</topology>
    </subcellularLocation>
</comment>
<keyword evidence="6" id="KW-0677">Repeat</keyword>
<dbReference type="PANTHER" id="PTHR24028">
    <property type="entry name" value="CADHERIN-87A"/>
    <property type="match status" value="1"/>
</dbReference>
<evidence type="ECO:0000313" key="15">
    <source>
        <dbReference type="Proteomes" id="UP000472270"/>
    </source>
</evidence>
<evidence type="ECO:0000256" key="4">
    <source>
        <dbReference type="ARBA" id="ARBA00022692"/>
    </source>
</evidence>
<evidence type="ECO:0000256" key="10">
    <source>
        <dbReference type="ARBA" id="ARBA00023136"/>
    </source>
</evidence>
<keyword evidence="8" id="KW-0130">Cell adhesion</keyword>
<comment type="function">
    <text evidence="1">Potential calcium-dependent cell-adhesion protein. May be involved in the establishment and maintenance of specific neuronal connections in the brain.</text>
</comment>
<dbReference type="InterPro" id="IPR002126">
    <property type="entry name" value="Cadherin-like_dom"/>
</dbReference>
<dbReference type="GO" id="GO:0005886">
    <property type="term" value="C:plasma membrane"/>
    <property type="evidence" value="ECO:0007669"/>
    <property type="project" value="UniProtKB-SubCell"/>
</dbReference>
<dbReference type="GO" id="GO:0009653">
    <property type="term" value="P:anatomical structure morphogenesis"/>
    <property type="evidence" value="ECO:0007669"/>
    <property type="project" value="UniProtKB-ARBA"/>
</dbReference>
<feature type="domain" description="Cadherin" evidence="13">
    <location>
        <begin position="434"/>
        <end position="529"/>
    </location>
</feature>
<organism evidence="14 15">
    <name type="scientific">Sinocyclocheilus rhinocerous</name>
    <dbReference type="NCBI Taxonomy" id="307959"/>
    <lineage>
        <taxon>Eukaryota</taxon>
        <taxon>Metazoa</taxon>
        <taxon>Chordata</taxon>
        <taxon>Craniata</taxon>
        <taxon>Vertebrata</taxon>
        <taxon>Euteleostomi</taxon>
        <taxon>Actinopterygii</taxon>
        <taxon>Neopterygii</taxon>
        <taxon>Teleostei</taxon>
        <taxon>Ostariophysi</taxon>
        <taxon>Cypriniformes</taxon>
        <taxon>Cyprinidae</taxon>
        <taxon>Cyprininae</taxon>
        <taxon>Sinocyclocheilus</taxon>
    </lineage>
</organism>
<dbReference type="AlphaFoldDB" id="A0A673L0Q4"/>
<proteinExistence type="predicted"/>
<keyword evidence="15" id="KW-1185">Reference proteome</keyword>
<keyword evidence="3" id="KW-1003">Cell membrane</keyword>
<protein>
    <recommendedName>
        <fullName evidence="13">Cadherin domain-containing protein</fullName>
    </recommendedName>
</protein>
<keyword evidence="9" id="KW-1133">Transmembrane helix</keyword>
<keyword evidence="4" id="KW-0812">Transmembrane</keyword>
<dbReference type="GO" id="GO:0005509">
    <property type="term" value="F:calcium ion binding"/>
    <property type="evidence" value="ECO:0007669"/>
    <property type="project" value="UniProtKB-UniRule"/>
</dbReference>
<evidence type="ECO:0000256" key="8">
    <source>
        <dbReference type="ARBA" id="ARBA00022889"/>
    </source>
</evidence>
<dbReference type="InterPro" id="IPR013164">
    <property type="entry name" value="Cadherin_N"/>
</dbReference>
<evidence type="ECO:0000256" key="2">
    <source>
        <dbReference type="ARBA" id="ARBA00004251"/>
    </source>
</evidence>
<dbReference type="FunFam" id="2.60.40.60:FF:000002">
    <property type="entry name" value="Protocadherin alpha 2"/>
    <property type="match status" value="1"/>
</dbReference>
<evidence type="ECO:0000256" key="9">
    <source>
        <dbReference type="ARBA" id="ARBA00022989"/>
    </source>
</evidence>
<dbReference type="Gene3D" id="2.60.40.60">
    <property type="entry name" value="Cadherins"/>
    <property type="match status" value="5"/>
</dbReference>
<dbReference type="PRINTS" id="PR00205">
    <property type="entry name" value="CADHERIN"/>
</dbReference>
<dbReference type="Pfam" id="PF00028">
    <property type="entry name" value="Cadherin"/>
    <property type="match status" value="4"/>
</dbReference>
<dbReference type="FunFam" id="2.60.40.60:FF:000007">
    <property type="entry name" value="Protocadherin alpha 2"/>
    <property type="match status" value="1"/>
</dbReference>
<evidence type="ECO:0000256" key="3">
    <source>
        <dbReference type="ARBA" id="ARBA00022475"/>
    </source>
</evidence>
<dbReference type="PROSITE" id="PS00232">
    <property type="entry name" value="CADHERIN_1"/>
    <property type="match status" value="2"/>
</dbReference>
<dbReference type="FunFam" id="2.60.40.60:FF:000001">
    <property type="entry name" value="Protocadherin alpha 2"/>
    <property type="match status" value="1"/>
</dbReference>
<accession>A0A673L0Q4</accession>
<evidence type="ECO:0000256" key="11">
    <source>
        <dbReference type="ARBA" id="ARBA00023180"/>
    </source>
</evidence>
<dbReference type="Pfam" id="PF08266">
    <property type="entry name" value="Cadherin_2"/>
    <property type="match status" value="1"/>
</dbReference>
<dbReference type="SMART" id="SM00112">
    <property type="entry name" value="CA"/>
    <property type="match status" value="5"/>
</dbReference>
<dbReference type="PROSITE" id="PS50268">
    <property type="entry name" value="CADHERIN_2"/>
    <property type="match status" value="5"/>
</dbReference>
<evidence type="ECO:0000313" key="14">
    <source>
        <dbReference type="Ensembl" id="ENSSRHP00000069018.1"/>
    </source>
</evidence>
<keyword evidence="7 12" id="KW-0106">Calcium</keyword>
<feature type="domain" description="Cadherin" evidence="13">
    <location>
        <begin position="329"/>
        <end position="433"/>
    </location>
</feature>
<dbReference type="Proteomes" id="UP000472270">
    <property type="component" value="Unassembled WGS sequence"/>
</dbReference>
<reference evidence="14" key="1">
    <citation type="submission" date="2025-08" db="UniProtKB">
        <authorList>
            <consortium name="Ensembl"/>
        </authorList>
    </citation>
    <scope>IDENTIFICATION</scope>
</reference>
<dbReference type="InterPro" id="IPR015919">
    <property type="entry name" value="Cadherin-like_sf"/>
</dbReference>
<feature type="domain" description="Cadherin" evidence="13">
    <location>
        <begin position="224"/>
        <end position="328"/>
    </location>
</feature>
<dbReference type="CDD" id="cd11304">
    <property type="entry name" value="Cadherin_repeat"/>
    <property type="match status" value="5"/>
</dbReference>
<evidence type="ECO:0000256" key="6">
    <source>
        <dbReference type="ARBA" id="ARBA00022737"/>
    </source>
</evidence>
<keyword evidence="5" id="KW-0732">Signal</keyword>
<dbReference type="FunFam" id="2.60.40.60:FF:000006">
    <property type="entry name" value="Protocadherin alpha 2"/>
    <property type="match status" value="1"/>
</dbReference>
<evidence type="ECO:0000256" key="5">
    <source>
        <dbReference type="ARBA" id="ARBA00022729"/>
    </source>
</evidence>
<evidence type="ECO:0000256" key="12">
    <source>
        <dbReference type="PROSITE-ProRule" id="PRU00043"/>
    </source>
</evidence>
<dbReference type="InterPro" id="IPR050174">
    <property type="entry name" value="Protocadherin/Cadherin-CA"/>
</dbReference>
<dbReference type="GO" id="GO:0007156">
    <property type="term" value="P:homophilic cell adhesion via plasma membrane adhesion molecules"/>
    <property type="evidence" value="ECO:0007669"/>
    <property type="project" value="InterPro"/>
</dbReference>
<evidence type="ECO:0000259" key="13">
    <source>
        <dbReference type="PROSITE" id="PS50268"/>
    </source>
</evidence>
<sequence>IMRFAEPLTPERVRYSVPEEMTKGSLVGNIVQDLGLDVKRLKSGRARIFTEDSREYIGLNVDKGTLVVKERIDREELCAQVSPCSLHFQIILENPIELHRIDVEILDINDHAPVFVRKEISFQISELAVPGAKFSLDNAQDSDGLNSLQTYKLNPTDHFVLKTLSHTDGTKYVEMVLQTPLDREKQEEYNLILTAFDGGSPQKSGTLKINIIVLDANDNAPVFSQSVYTALVAENASMGSLVLKVSATDADQGTNKQVSYSFSQSSKGISNIFNVDPSYGDILLTGLLDFEKNKKYELNMVATDIGGLTDTAKVMVEITDVNDNAPVINVISFSNPLPENSAPETVIAMLNVKDLDSGKNGQVRCLINPSLPFRIRQSSSNFYSLITDQILDREKMSEYNITITAIDEGSPSFSTNKTLTLKISDVNDNAPVFQRQSYTAYVMENNSPGVSVLSVKAHDKDSGNNARISYFLEDILVNGVSASTFISVNAESGEILAVRSFDYELTVVVEDNGQPSRSATVNVNVAVADSFPECRCWSVCSGFKH</sequence>
<dbReference type="PANTHER" id="PTHR24028:SF296">
    <property type="entry name" value="PROTOCADHERIN 1 GAMMA 11 PRECURSOR-RELATED"/>
    <property type="match status" value="1"/>
</dbReference>
<evidence type="ECO:0000256" key="1">
    <source>
        <dbReference type="ARBA" id="ARBA00003436"/>
    </source>
</evidence>
<reference evidence="14" key="2">
    <citation type="submission" date="2025-09" db="UniProtKB">
        <authorList>
            <consortium name="Ensembl"/>
        </authorList>
    </citation>
    <scope>IDENTIFICATION</scope>
</reference>
<dbReference type="FunFam" id="2.60.40.60:FF:000129">
    <property type="entry name" value="protocadherin alpha-C2 isoform X1"/>
    <property type="match status" value="1"/>
</dbReference>
<feature type="domain" description="Cadherin" evidence="13">
    <location>
        <begin position="116"/>
        <end position="223"/>
    </location>
</feature>
<name>A0A673L0Q4_9TELE</name>
<dbReference type="SUPFAM" id="SSF49313">
    <property type="entry name" value="Cadherin-like"/>
    <property type="match status" value="5"/>
</dbReference>